<evidence type="ECO:0000313" key="8">
    <source>
        <dbReference type="EMBL" id="KAK1333987.1"/>
    </source>
</evidence>
<organism evidence="8 9">
    <name type="scientific">Cnephaeus nilssonii</name>
    <name type="common">Northern bat</name>
    <name type="synonym">Eptesicus nilssonii</name>
    <dbReference type="NCBI Taxonomy" id="3371016"/>
    <lineage>
        <taxon>Eukaryota</taxon>
        <taxon>Metazoa</taxon>
        <taxon>Chordata</taxon>
        <taxon>Craniata</taxon>
        <taxon>Vertebrata</taxon>
        <taxon>Euteleostomi</taxon>
        <taxon>Mammalia</taxon>
        <taxon>Eutheria</taxon>
        <taxon>Laurasiatheria</taxon>
        <taxon>Chiroptera</taxon>
        <taxon>Yangochiroptera</taxon>
        <taxon>Vespertilionidae</taxon>
        <taxon>Cnephaeus</taxon>
    </lineage>
</organism>
<dbReference type="InterPro" id="IPR026507">
    <property type="entry name" value="PIRC1/2"/>
</dbReference>
<keyword evidence="2" id="KW-0963">Cytoplasm</keyword>
<evidence type="ECO:0000256" key="6">
    <source>
        <dbReference type="ARBA" id="ARBA00046397"/>
    </source>
</evidence>
<keyword evidence="4" id="KW-0966">Cell projection</keyword>
<dbReference type="PANTHER" id="PTHR20899">
    <property type="entry name" value="PIERCE HOMOLOG"/>
    <property type="match status" value="1"/>
</dbReference>
<evidence type="ECO:0000313" key="9">
    <source>
        <dbReference type="Proteomes" id="UP001177744"/>
    </source>
</evidence>
<protein>
    <submittedName>
        <fullName evidence="8">Uncharacterized protein</fullName>
    </submittedName>
</protein>
<comment type="similarity">
    <text evidence="5">Belongs to the PIERCE1 family.</text>
</comment>
<gene>
    <name evidence="8" type="ORF">QTO34_004985</name>
</gene>
<evidence type="ECO:0000256" key="5">
    <source>
        <dbReference type="ARBA" id="ARBA00038014"/>
    </source>
</evidence>
<comment type="subcellular location">
    <subcellularLocation>
        <location evidence="1">Cytoplasm</location>
        <location evidence="1">Cytoskeleton</location>
        <location evidence="1">Cilium axoneme</location>
    </subcellularLocation>
</comment>
<evidence type="ECO:0000256" key="2">
    <source>
        <dbReference type="ARBA" id="ARBA00022490"/>
    </source>
</evidence>
<accession>A0AA40HNE5</accession>
<evidence type="ECO:0000256" key="1">
    <source>
        <dbReference type="ARBA" id="ARBA00004430"/>
    </source>
</evidence>
<dbReference type="GO" id="GO:0035082">
    <property type="term" value="P:axoneme assembly"/>
    <property type="evidence" value="ECO:0007669"/>
    <property type="project" value="InterPro"/>
</dbReference>
<dbReference type="EMBL" id="JAULJE010000015">
    <property type="protein sequence ID" value="KAK1333987.1"/>
    <property type="molecule type" value="Genomic_DNA"/>
</dbReference>
<sequence length="144" mass="16112">MSSENPGECAEPVASAEPVEPAAQAPMEKTSDYYRVDEDLPARFNHPACFRGYRRTKEPVSVYRTSNQAYGGRAPTVHEMPKAFYAYSNSFSRQLAAAGMFRNTSFNVHVEKSTVSGADNCITSYNRLNFHPSYNVRRPSICND</sequence>
<comment type="subunit">
    <text evidence="6">Microtubule inner protein component of sperm flagellar doublet microtubules. Interacts with CFAP53, ODAD1 and ODAD3; the interactions link the outer dynein arms docking complex (ODA-DC) to the internal microtubule inner proteins (MIP) in cilium axoneme.</text>
</comment>
<dbReference type="AlphaFoldDB" id="A0AA40HNE5"/>
<proteinExistence type="inferred from homology"/>
<dbReference type="Pfam" id="PF14892">
    <property type="entry name" value="PIRC1_2"/>
    <property type="match status" value="1"/>
</dbReference>
<keyword evidence="9" id="KW-1185">Reference proteome</keyword>
<feature type="compositionally biased region" description="Low complexity" evidence="7">
    <location>
        <begin position="8"/>
        <end position="26"/>
    </location>
</feature>
<reference evidence="8" key="1">
    <citation type="submission" date="2023-06" db="EMBL/GenBank/DDBJ databases">
        <title>Reference genome for the Northern bat (Eptesicus nilssonii), a most northern bat species.</title>
        <authorList>
            <person name="Laine V.N."/>
            <person name="Pulliainen A.T."/>
            <person name="Lilley T.M."/>
        </authorList>
    </citation>
    <scope>NUCLEOTIDE SEQUENCE</scope>
    <source>
        <strain evidence="8">BLF_Eptnil</strain>
        <tissue evidence="8">Kidney</tissue>
    </source>
</reference>
<evidence type="ECO:0000256" key="3">
    <source>
        <dbReference type="ARBA" id="ARBA00023212"/>
    </source>
</evidence>
<evidence type="ECO:0000256" key="4">
    <source>
        <dbReference type="ARBA" id="ARBA00023273"/>
    </source>
</evidence>
<name>A0AA40HNE5_CNENI</name>
<comment type="caution">
    <text evidence="8">The sequence shown here is derived from an EMBL/GenBank/DDBJ whole genome shotgun (WGS) entry which is preliminary data.</text>
</comment>
<feature type="region of interest" description="Disordered" evidence="7">
    <location>
        <begin position="1"/>
        <end position="29"/>
    </location>
</feature>
<dbReference type="Proteomes" id="UP001177744">
    <property type="component" value="Unassembled WGS sequence"/>
</dbReference>
<keyword evidence="3" id="KW-0206">Cytoskeleton</keyword>
<evidence type="ECO:0000256" key="7">
    <source>
        <dbReference type="SAM" id="MobiDB-lite"/>
    </source>
</evidence>
<dbReference type="PANTHER" id="PTHR20899:SF1">
    <property type="entry name" value="PIERCER OF MICROTUBULE WALL 1 PROTEIN"/>
    <property type="match status" value="1"/>
</dbReference>
<dbReference type="GO" id="GO:0005879">
    <property type="term" value="C:axonemal microtubule"/>
    <property type="evidence" value="ECO:0007669"/>
    <property type="project" value="InterPro"/>
</dbReference>